<evidence type="ECO:0000313" key="2">
    <source>
        <dbReference type="Proteomes" id="UP000000305"/>
    </source>
</evidence>
<dbReference type="PhylomeDB" id="E9GR01"/>
<proteinExistence type="predicted"/>
<accession>E9GR01</accession>
<dbReference type="PANTHER" id="PTHR20956:SF12">
    <property type="entry name" value="FLYWCH-TYPE DOMAIN-CONTAINING PROTEIN"/>
    <property type="match status" value="1"/>
</dbReference>
<sequence>MSRRLVGRLEEVTLQSECPNCILSSPFGNVPGWARGSFQHNLVTLVWDDTWKETKPCQLRVLERGTGVRYTENNFTTTSNYQVSKTEESPVPATNFDFNLQEYMDDLSSWNKISTNVTQRTKIFNVEMNVVVKEDRLSCKGSVPVDSLPNLLNCVRHVNRCRESVRPPAPAKDNPLFTIDFSCFPPDFYLVAVEVVLDGVLWRHLLFATQLRLRHLANIKLWMEDGTFDIIALPFKQLWSIHGTILGEGGESKSVPLLRCHD</sequence>
<keyword evidence="2" id="KW-1185">Reference proteome</keyword>
<organism evidence="1 2">
    <name type="scientific">Daphnia pulex</name>
    <name type="common">Water flea</name>
    <dbReference type="NCBI Taxonomy" id="6669"/>
    <lineage>
        <taxon>Eukaryota</taxon>
        <taxon>Metazoa</taxon>
        <taxon>Ecdysozoa</taxon>
        <taxon>Arthropoda</taxon>
        <taxon>Crustacea</taxon>
        <taxon>Branchiopoda</taxon>
        <taxon>Diplostraca</taxon>
        <taxon>Cladocera</taxon>
        <taxon>Anomopoda</taxon>
        <taxon>Daphniidae</taxon>
        <taxon>Daphnia</taxon>
    </lineage>
</organism>
<dbReference type="HOGENOM" id="CLU_1062690_0_0_1"/>
<dbReference type="Proteomes" id="UP000000305">
    <property type="component" value="Unassembled WGS sequence"/>
</dbReference>
<dbReference type="EMBL" id="GL732559">
    <property type="protein sequence ID" value="EFX77924.1"/>
    <property type="molecule type" value="Genomic_DNA"/>
</dbReference>
<evidence type="ECO:0000313" key="1">
    <source>
        <dbReference type="EMBL" id="EFX77924.1"/>
    </source>
</evidence>
<reference evidence="1 2" key="1">
    <citation type="journal article" date="2011" name="Science">
        <title>The ecoresponsive genome of Daphnia pulex.</title>
        <authorList>
            <person name="Colbourne J.K."/>
            <person name="Pfrender M.E."/>
            <person name="Gilbert D."/>
            <person name="Thomas W.K."/>
            <person name="Tucker A."/>
            <person name="Oakley T.H."/>
            <person name="Tokishita S."/>
            <person name="Aerts A."/>
            <person name="Arnold G.J."/>
            <person name="Basu M.K."/>
            <person name="Bauer D.J."/>
            <person name="Caceres C.E."/>
            <person name="Carmel L."/>
            <person name="Casola C."/>
            <person name="Choi J.H."/>
            <person name="Detter J.C."/>
            <person name="Dong Q."/>
            <person name="Dusheyko S."/>
            <person name="Eads B.D."/>
            <person name="Frohlich T."/>
            <person name="Geiler-Samerotte K.A."/>
            <person name="Gerlach D."/>
            <person name="Hatcher P."/>
            <person name="Jogdeo S."/>
            <person name="Krijgsveld J."/>
            <person name="Kriventseva E.V."/>
            <person name="Kultz D."/>
            <person name="Laforsch C."/>
            <person name="Lindquist E."/>
            <person name="Lopez J."/>
            <person name="Manak J.R."/>
            <person name="Muller J."/>
            <person name="Pangilinan J."/>
            <person name="Patwardhan R.P."/>
            <person name="Pitluck S."/>
            <person name="Pritham E.J."/>
            <person name="Rechtsteiner A."/>
            <person name="Rho M."/>
            <person name="Rogozin I.B."/>
            <person name="Sakarya O."/>
            <person name="Salamov A."/>
            <person name="Schaack S."/>
            <person name="Shapiro H."/>
            <person name="Shiga Y."/>
            <person name="Skalitzky C."/>
            <person name="Smith Z."/>
            <person name="Souvorov A."/>
            <person name="Sung W."/>
            <person name="Tang Z."/>
            <person name="Tsuchiya D."/>
            <person name="Tu H."/>
            <person name="Vos H."/>
            <person name="Wang M."/>
            <person name="Wolf Y.I."/>
            <person name="Yamagata H."/>
            <person name="Yamada T."/>
            <person name="Ye Y."/>
            <person name="Shaw J.R."/>
            <person name="Andrews J."/>
            <person name="Crease T.J."/>
            <person name="Tang H."/>
            <person name="Lucas S.M."/>
            <person name="Robertson H.M."/>
            <person name="Bork P."/>
            <person name="Koonin E.V."/>
            <person name="Zdobnov E.M."/>
            <person name="Grigoriev I.V."/>
            <person name="Lynch M."/>
            <person name="Boore J.L."/>
        </authorList>
    </citation>
    <scope>NUCLEOTIDE SEQUENCE [LARGE SCALE GENOMIC DNA]</scope>
</reference>
<dbReference type="KEGG" id="dpx:DAPPUDRAFT_105533"/>
<dbReference type="AlphaFoldDB" id="E9GR01"/>
<dbReference type="OrthoDB" id="8195004at2759"/>
<name>E9GR01_DAPPU</name>
<gene>
    <name evidence="1" type="ORF">DAPPUDRAFT_105533</name>
</gene>
<protein>
    <submittedName>
        <fullName evidence="1">Uncharacterized protein</fullName>
    </submittedName>
</protein>
<dbReference type="PANTHER" id="PTHR20956">
    <property type="entry name" value="HEH2P"/>
    <property type="match status" value="1"/>
</dbReference>
<dbReference type="InParanoid" id="E9GR01"/>